<reference evidence="2" key="1">
    <citation type="submission" date="2014-09" db="EMBL/GenBank/DDBJ databases">
        <title>Vibrio variabilis JCM 19239. (C206) whole genome shotgun sequence.</title>
        <authorList>
            <person name="Sawabe T."/>
            <person name="Meirelles P."/>
            <person name="Nakanishi M."/>
            <person name="Sayaka M."/>
            <person name="Hattori M."/>
            <person name="Ohkuma M."/>
        </authorList>
    </citation>
    <scope>NUCLEOTIDE SEQUENCE [LARGE SCALE GENOMIC DNA]</scope>
    <source>
        <strain evidence="2">JCM 19239</strain>
    </source>
</reference>
<proteinExistence type="predicted"/>
<evidence type="ECO:0000313" key="1">
    <source>
        <dbReference type="EMBL" id="GAL27590.1"/>
    </source>
</evidence>
<name>A0ABQ0JH28_9VIBR</name>
<gene>
    <name evidence="1" type="ORF">JCM19239_1012</name>
</gene>
<evidence type="ECO:0000313" key="2">
    <source>
        <dbReference type="Proteomes" id="UP000029223"/>
    </source>
</evidence>
<protein>
    <submittedName>
        <fullName evidence="1">Alpha-glucosides-binding periplasmic protein AglE</fullName>
    </submittedName>
</protein>
<organism evidence="1 2">
    <name type="scientific">Vibrio variabilis</name>
    <dbReference type="NCBI Taxonomy" id="990271"/>
    <lineage>
        <taxon>Bacteria</taxon>
        <taxon>Pseudomonadati</taxon>
        <taxon>Pseudomonadota</taxon>
        <taxon>Gammaproteobacteria</taxon>
        <taxon>Vibrionales</taxon>
        <taxon>Vibrionaceae</taxon>
        <taxon>Vibrio</taxon>
    </lineage>
</organism>
<sequence>MLDATTFRFDGSDLMPGKIGAGAFWTGMVDYSGGKSAQDVANDIQKTWDALK</sequence>
<dbReference type="EMBL" id="BBMS01000031">
    <property type="protein sequence ID" value="GAL27590.1"/>
    <property type="molecule type" value="Genomic_DNA"/>
</dbReference>
<dbReference type="Proteomes" id="UP000029223">
    <property type="component" value="Unassembled WGS sequence"/>
</dbReference>
<accession>A0ABQ0JH28</accession>
<keyword evidence="2" id="KW-1185">Reference proteome</keyword>
<comment type="caution">
    <text evidence="1">The sequence shown here is derived from an EMBL/GenBank/DDBJ whole genome shotgun (WGS) entry which is preliminary data.</text>
</comment>